<feature type="domain" description="Reverse transcriptase Ty1/copia-type" evidence="1">
    <location>
        <begin position="7"/>
        <end position="83"/>
    </location>
</feature>
<evidence type="ECO:0000259" key="1">
    <source>
        <dbReference type="Pfam" id="PF07727"/>
    </source>
</evidence>
<proteinExistence type="predicted"/>
<comment type="caution">
    <text evidence="2">The sequence shown here is derived from an EMBL/GenBank/DDBJ whole genome shotgun (WGS) entry which is preliminary data.</text>
</comment>
<sequence>MNPDGSVNRYKARLVVKGFSQLYGLDFTETFAPVARLDTIRLLLTLAAQKGWRIHQMDVKSTFLNGFLKEEISVEQPQWFAIPRCVAKQQQTSDCFQGSDARQKGFTIKILRRYRMENCKPASIPITQVEKLISNEDVEQVDKTSYKSLEGCLLYLTASKPDIMFTIVIELDPLKTWRVLQVISLL</sequence>
<gene>
    <name evidence="2" type="ORF">CXB51_008487</name>
</gene>
<accession>A0A8J5ZSR2</accession>
<dbReference type="PANTHER" id="PTHR11439:SF503">
    <property type="entry name" value="CYSTEINE-RICH RLK (RECEPTOR-LIKE PROTEIN KINASE) 8"/>
    <property type="match status" value="1"/>
</dbReference>
<dbReference type="AlphaFoldDB" id="A0A8J5ZSR2"/>
<evidence type="ECO:0000313" key="3">
    <source>
        <dbReference type="Proteomes" id="UP000701853"/>
    </source>
</evidence>
<protein>
    <recommendedName>
        <fullName evidence="1">Reverse transcriptase Ty1/copia-type domain-containing protein</fullName>
    </recommendedName>
</protein>
<name>A0A8J5ZSR2_9ROSI</name>
<dbReference type="Proteomes" id="UP000701853">
    <property type="component" value="Chromosome 4"/>
</dbReference>
<dbReference type="EMBL" id="JAHUZN010000004">
    <property type="protein sequence ID" value="KAG8497239.1"/>
    <property type="molecule type" value="Genomic_DNA"/>
</dbReference>
<reference evidence="2 3" key="1">
    <citation type="journal article" date="2021" name="bioRxiv">
        <title>The Gossypium anomalum genome as a resource for cotton improvement and evolutionary analysis of hybrid incompatibility.</title>
        <authorList>
            <person name="Grover C.E."/>
            <person name="Yuan D."/>
            <person name="Arick M.A."/>
            <person name="Miller E.R."/>
            <person name="Hu G."/>
            <person name="Peterson D.G."/>
            <person name="Wendel J.F."/>
            <person name="Udall J.A."/>
        </authorList>
    </citation>
    <scope>NUCLEOTIDE SEQUENCE [LARGE SCALE GENOMIC DNA]</scope>
    <source>
        <strain evidence="2">JFW-Udall</strain>
        <tissue evidence="2">Leaf</tissue>
    </source>
</reference>
<organism evidence="2 3">
    <name type="scientific">Gossypium anomalum</name>
    <dbReference type="NCBI Taxonomy" id="47600"/>
    <lineage>
        <taxon>Eukaryota</taxon>
        <taxon>Viridiplantae</taxon>
        <taxon>Streptophyta</taxon>
        <taxon>Embryophyta</taxon>
        <taxon>Tracheophyta</taxon>
        <taxon>Spermatophyta</taxon>
        <taxon>Magnoliopsida</taxon>
        <taxon>eudicotyledons</taxon>
        <taxon>Gunneridae</taxon>
        <taxon>Pentapetalae</taxon>
        <taxon>rosids</taxon>
        <taxon>malvids</taxon>
        <taxon>Malvales</taxon>
        <taxon>Malvaceae</taxon>
        <taxon>Malvoideae</taxon>
        <taxon>Gossypium</taxon>
    </lineage>
</organism>
<dbReference type="InterPro" id="IPR013103">
    <property type="entry name" value="RVT_2"/>
</dbReference>
<dbReference type="PANTHER" id="PTHR11439">
    <property type="entry name" value="GAG-POL-RELATED RETROTRANSPOSON"/>
    <property type="match status" value="1"/>
</dbReference>
<keyword evidence="3" id="KW-1185">Reference proteome</keyword>
<evidence type="ECO:0000313" key="2">
    <source>
        <dbReference type="EMBL" id="KAG8497239.1"/>
    </source>
</evidence>
<dbReference type="OrthoDB" id="1749346at2759"/>
<dbReference type="Pfam" id="PF07727">
    <property type="entry name" value="RVT_2"/>
    <property type="match status" value="1"/>
</dbReference>